<proteinExistence type="inferred from homology"/>
<feature type="short sequence motif" description="Gly-cisPro motif, important for rejection of L-amino acids" evidence="2">
    <location>
        <begin position="137"/>
        <end position="138"/>
    </location>
</feature>
<evidence type="ECO:0000313" key="5">
    <source>
        <dbReference type="Proteomes" id="UP000528460"/>
    </source>
</evidence>
<evidence type="ECO:0000256" key="1">
    <source>
        <dbReference type="ARBA" id="ARBA00009673"/>
    </source>
</evidence>
<keyword evidence="2" id="KW-0820">tRNA-binding</keyword>
<sequence>MKAVVQRVLEASVTVDGQRVSEMGPGLLVLLGVGKGDTDADLTWMVEKLATLRIFEDADGKMNLSLEDTSKHLIVVSQFTLYGDARKGRRPSFIDAMEPVAAKALYERACEALRQRGLTVGTGIFAADMKVALVNDGPVTILLESPPKAAAPA</sequence>
<dbReference type="AlphaFoldDB" id="A0A3A8ITH0"/>
<comment type="caution">
    <text evidence="4">The sequence shown here is derived from an EMBL/GenBank/DDBJ whole genome shotgun (WGS) entry which is preliminary data.</text>
</comment>
<evidence type="ECO:0000313" key="6">
    <source>
        <dbReference type="Proteomes" id="UP000563426"/>
    </source>
</evidence>
<keyword evidence="2" id="KW-0963">Cytoplasm</keyword>
<dbReference type="OrthoDB" id="9801395at2"/>
<dbReference type="Proteomes" id="UP000563426">
    <property type="component" value="Unassembled WGS sequence"/>
</dbReference>
<dbReference type="GO" id="GO:0005737">
    <property type="term" value="C:cytoplasm"/>
    <property type="evidence" value="ECO:0007669"/>
    <property type="project" value="UniProtKB-SubCell"/>
</dbReference>
<dbReference type="PANTHER" id="PTHR10472:SF5">
    <property type="entry name" value="D-AMINOACYL-TRNA DEACYLASE 1"/>
    <property type="match status" value="1"/>
</dbReference>
<dbReference type="EMBL" id="JABFJV010000029">
    <property type="protein sequence ID" value="NOK33111.1"/>
    <property type="molecule type" value="Genomic_DNA"/>
</dbReference>
<keyword evidence="2 4" id="KW-0378">Hydrolase</keyword>
<dbReference type="PANTHER" id="PTHR10472">
    <property type="entry name" value="D-TYROSYL-TRNA TYR DEACYLASE"/>
    <property type="match status" value="1"/>
</dbReference>
<dbReference type="NCBIfam" id="TIGR00256">
    <property type="entry name" value="D-aminoacyl-tRNA deacylase"/>
    <property type="match status" value="1"/>
</dbReference>
<gene>
    <name evidence="2" type="primary">dtd</name>
    <name evidence="4" type="ORF">HMI49_07880</name>
    <name evidence="3" type="ORF">HNS30_26530</name>
</gene>
<dbReference type="GO" id="GO:0043908">
    <property type="term" value="F:Ser(Gly)-tRNA(Ala) hydrolase activity"/>
    <property type="evidence" value="ECO:0007669"/>
    <property type="project" value="UniProtKB-UniRule"/>
</dbReference>
<protein>
    <recommendedName>
        <fullName evidence="2">D-aminoacyl-tRNA deacylase</fullName>
        <shortName evidence="2">DTD</shortName>
        <ecNumber evidence="2">3.1.1.96</ecNumber>
    </recommendedName>
    <alternativeName>
        <fullName evidence="2">Gly-tRNA(Ala) deacylase</fullName>
        <ecNumber evidence="2">3.1.1.-</ecNumber>
    </alternativeName>
</protein>
<reference evidence="5 6" key="1">
    <citation type="submission" date="2020-05" db="EMBL/GenBank/DDBJ databases">
        <authorList>
            <person name="Whitworth D."/>
        </authorList>
    </citation>
    <scope>NUCLEOTIDE SEQUENCE [LARGE SCALE GENOMIC DNA]</scope>
    <source>
        <strain evidence="4 6">AB043B</strain>
        <strain evidence="3 5">CA046A</strain>
    </source>
</reference>
<keyword evidence="2" id="KW-0694">RNA-binding</keyword>
<comment type="function">
    <text evidence="2">An aminoacyl-tRNA editing enzyme that deacylates mischarged D-aminoacyl-tRNAs. Also deacylates mischarged glycyl-tRNA(Ala), protecting cells against glycine mischarging by AlaRS. Acts via tRNA-based rather than protein-based catalysis; rejects L-amino acids rather than detecting D-amino acids in the active site. By recycling D-aminoacyl-tRNA to D-amino acids and free tRNA molecules, this enzyme counteracts the toxicity associated with the formation of D-aminoacyl-tRNA entities in vivo and helps enforce protein L-homochirality.</text>
</comment>
<dbReference type="EMBL" id="JABFJW010000245">
    <property type="protein sequence ID" value="NOK12607.1"/>
    <property type="molecule type" value="Genomic_DNA"/>
</dbReference>
<comment type="catalytic activity">
    <reaction evidence="2">
        <text>a D-aminoacyl-tRNA + H2O = a tRNA + a D-alpha-amino acid + H(+)</text>
        <dbReference type="Rhea" id="RHEA:13953"/>
        <dbReference type="Rhea" id="RHEA-COMP:10123"/>
        <dbReference type="Rhea" id="RHEA-COMP:10124"/>
        <dbReference type="ChEBI" id="CHEBI:15377"/>
        <dbReference type="ChEBI" id="CHEBI:15378"/>
        <dbReference type="ChEBI" id="CHEBI:59871"/>
        <dbReference type="ChEBI" id="CHEBI:78442"/>
        <dbReference type="ChEBI" id="CHEBI:79333"/>
        <dbReference type="EC" id="3.1.1.96"/>
    </reaction>
</comment>
<comment type="subcellular location">
    <subcellularLocation>
        <location evidence="2">Cytoplasm</location>
    </subcellularLocation>
</comment>
<comment type="domain">
    <text evidence="2">A Gly-cisPro motif from one monomer fits into the active site of the other monomer to allow specific chiral rejection of L-amino acids.</text>
</comment>
<dbReference type="Pfam" id="PF02580">
    <property type="entry name" value="Tyr_Deacylase"/>
    <property type="match status" value="1"/>
</dbReference>
<comment type="subunit">
    <text evidence="2">Homodimer.</text>
</comment>
<dbReference type="InterPro" id="IPR003732">
    <property type="entry name" value="Daa-tRNA_deacyls_DTD"/>
</dbReference>
<dbReference type="GO" id="GO:0051500">
    <property type="term" value="F:D-tyrosyl-tRNA(Tyr) deacylase activity"/>
    <property type="evidence" value="ECO:0007669"/>
    <property type="project" value="TreeGrafter"/>
</dbReference>
<dbReference type="Gene3D" id="3.50.80.10">
    <property type="entry name" value="D-tyrosyl-tRNA(Tyr) deacylase"/>
    <property type="match status" value="1"/>
</dbReference>
<organism evidence="4 6">
    <name type="scientific">Corallococcus exercitus</name>
    <dbReference type="NCBI Taxonomy" id="2316736"/>
    <lineage>
        <taxon>Bacteria</taxon>
        <taxon>Pseudomonadati</taxon>
        <taxon>Myxococcota</taxon>
        <taxon>Myxococcia</taxon>
        <taxon>Myxococcales</taxon>
        <taxon>Cystobacterineae</taxon>
        <taxon>Myxococcaceae</taxon>
        <taxon>Corallococcus</taxon>
    </lineage>
</organism>
<evidence type="ECO:0000256" key="2">
    <source>
        <dbReference type="HAMAP-Rule" id="MF_00518"/>
    </source>
</evidence>
<comment type="catalytic activity">
    <reaction evidence="2">
        <text>glycyl-tRNA(Ala) + H2O = tRNA(Ala) + glycine + H(+)</text>
        <dbReference type="Rhea" id="RHEA:53744"/>
        <dbReference type="Rhea" id="RHEA-COMP:9657"/>
        <dbReference type="Rhea" id="RHEA-COMP:13640"/>
        <dbReference type="ChEBI" id="CHEBI:15377"/>
        <dbReference type="ChEBI" id="CHEBI:15378"/>
        <dbReference type="ChEBI" id="CHEBI:57305"/>
        <dbReference type="ChEBI" id="CHEBI:78442"/>
        <dbReference type="ChEBI" id="CHEBI:78522"/>
    </reaction>
</comment>
<dbReference type="Proteomes" id="UP000528460">
    <property type="component" value="Unassembled WGS sequence"/>
</dbReference>
<dbReference type="GO" id="GO:0000049">
    <property type="term" value="F:tRNA binding"/>
    <property type="evidence" value="ECO:0007669"/>
    <property type="project" value="UniProtKB-UniRule"/>
</dbReference>
<evidence type="ECO:0000313" key="3">
    <source>
        <dbReference type="EMBL" id="NOK12607.1"/>
    </source>
</evidence>
<dbReference type="GO" id="GO:0019478">
    <property type="term" value="P:D-amino acid catabolic process"/>
    <property type="evidence" value="ECO:0007669"/>
    <property type="project" value="UniProtKB-UniRule"/>
</dbReference>
<dbReference type="EC" id="3.1.1.-" evidence="2"/>
<keyword evidence="6" id="KW-1185">Reference proteome</keyword>
<dbReference type="GO" id="GO:0106026">
    <property type="term" value="F:Gly-tRNA(Ala) deacylase activity"/>
    <property type="evidence" value="ECO:0007669"/>
    <property type="project" value="UniProtKB-UniRule"/>
</dbReference>
<accession>A0A3A8ITH0</accession>
<dbReference type="HAMAP" id="MF_00518">
    <property type="entry name" value="Deacylase_Dtd"/>
    <property type="match status" value="1"/>
</dbReference>
<dbReference type="RefSeq" id="WP_120524611.1">
    <property type="nucleotide sequence ID" value="NZ_CP102577.1"/>
</dbReference>
<comment type="similarity">
    <text evidence="1 2">Belongs to the DTD family.</text>
</comment>
<dbReference type="InterPro" id="IPR023509">
    <property type="entry name" value="DTD-like_sf"/>
</dbReference>
<dbReference type="CDD" id="cd00563">
    <property type="entry name" value="Dtyr_deacylase"/>
    <property type="match status" value="1"/>
</dbReference>
<dbReference type="FunFam" id="3.50.80.10:FF:000001">
    <property type="entry name" value="D-aminoacyl-tRNA deacylase"/>
    <property type="match status" value="1"/>
</dbReference>
<name>A0A3A8ITH0_9BACT</name>
<dbReference type="EC" id="3.1.1.96" evidence="2"/>
<evidence type="ECO:0000313" key="4">
    <source>
        <dbReference type="EMBL" id="NOK33111.1"/>
    </source>
</evidence>
<dbReference type="SUPFAM" id="SSF69500">
    <property type="entry name" value="DTD-like"/>
    <property type="match status" value="1"/>
</dbReference>